<evidence type="ECO:0000259" key="1">
    <source>
        <dbReference type="Pfam" id="PF13683"/>
    </source>
</evidence>
<sequence length="158" mass="17943">MIAHSFGDLLTDLGVERSFSRPRVSNDNPFSESQFKTTKYWSSYPGRFQNAAHARHWCSEFFPAYSRRPHEGLALFTPEDLYTGRFEALWRVHQAAMDQHYAAHPERYVKGPPRVARPPELVSINPDDGQTAAKLLNQPDAFQVSPTPVSTELPEVVT</sequence>
<accession>A0AAP6JHE5</accession>
<comment type="caution">
    <text evidence="2">The sequence shown here is derived from an EMBL/GenBank/DDBJ whole genome shotgun (WGS) entry which is preliminary data.</text>
</comment>
<dbReference type="Proteomes" id="UP001302316">
    <property type="component" value="Unassembled WGS sequence"/>
</dbReference>
<name>A0AAP6JHE5_9GAMM</name>
<evidence type="ECO:0000313" key="3">
    <source>
        <dbReference type="Proteomes" id="UP001302316"/>
    </source>
</evidence>
<dbReference type="Pfam" id="PF13683">
    <property type="entry name" value="rve_3"/>
    <property type="match status" value="1"/>
</dbReference>
<dbReference type="Gene3D" id="3.30.420.10">
    <property type="entry name" value="Ribonuclease H-like superfamily/Ribonuclease H"/>
    <property type="match status" value="1"/>
</dbReference>
<keyword evidence="3" id="KW-1185">Reference proteome</keyword>
<reference evidence="2 3" key="1">
    <citation type="submission" date="2023-12" db="EMBL/GenBank/DDBJ databases">
        <title>Whole-genome sequencing of halo(alkali)philic microorganisms from hypersaline lakes.</title>
        <authorList>
            <person name="Sorokin D.Y."/>
            <person name="Merkel A.Y."/>
            <person name="Messina E."/>
            <person name="Yakimov M."/>
        </authorList>
    </citation>
    <scope>NUCLEOTIDE SEQUENCE [LARGE SCALE GENOMIC DNA]</scope>
    <source>
        <strain evidence="2 3">AB-CW1</strain>
    </source>
</reference>
<dbReference type="GO" id="GO:0015074">
    <property type="term" value="P:DNA integration"/>
    <property type="evidence" value="ECO:0007669"/>
    <property type="project" value="InterPro"/>
</dbReference>
<dbReference type="InterPro" id="IPR012337">
    <property type="entry name" value="RNaseH-like_sf"/>
</dbReference>
<protein>
    <submittedName>
        <fullName evidence="2">Integrase core domain-containing protein</fullName>
    </submittedName>
</protein>
<feature type="domain" description="Integrase catalytic" evidence="1">
    <location>
        <begin position="14"/>
        <end position="78"/>
    </location>
</feature>
<dbReference type="InterPro" id="IPR036397">
    <property type="entry name" value="RNaseH_sf"/>
</dbReference>
<dbReference type="AlphaFoldDB" id="A0AAP6JHE5"/>
<gene>
    <name evidence="2" type="ORF">VCB98_13295</name>
</gene>
<proteinExistence type="predicted"/>
<dbReference type="GO" id="GO:0003676">
    <property type="term" value="F:nucleic acid binding"/>
    <property type="evidence" value="ECO:0007669"/>
    <property type="project" value="InterPro"/>
</dbReference>
<evidence type="ECO:0000313" key="2">
    <source>
        <dbReference type="EMBL" id="MEA5446796.1"/>
    </source>
</evidence>
<dbReference type="InterPro" id="IPR001584">
    <property type="entry name" value="Integrase_cat-core"/>
</dbReference>
<dbReference type="SUPFAM" id="SSF53098">
    <property type="entry name" value="Ribonuclease H-like"/>
    <property type="match status" value="1"/>
</dbReference>
<organism evidence="2 3">
    <name type="scientific">Natronospira elongata</name>
    <dbReference type="NCBI Taxonomy" id="3110268"/>
    <lineage>
        <taxon>Bacteria</taxon>
        <taxon>Pseudomonadati</taxon>
        <taxon>Pseudomonadota</taxon>
        <taxon>Gammaproteobacteria</taxon>
        <taxon>Natronospirales</taxon>
        <taxon>Natronospiraceae</taxon>
        <taxon>Natronospira</taxon>
    </lineage>
</organism>
<dbReference type="EMBL" id="JAYGII010000059">
    <property type="protein sequence ID" value="MEA5446796.1"/>
    <property type="molecule type" value="Genomic_DNA"/>
</dbReference>
<dbReference type="RefSeq" id="WP_346053336.1">
    <property type="nucleotide sequence ID" value="NZ_JAYGII010000059.1"/>
</dbReference>